<organism evidence="2 3">
    <name type="scientific">Trifolium medium</name>
    <dbReference type="NCBI Taxonomy" id="97028"/>
    <lineage>
        <taxon>Eukaryota</taxon>
        <taxon>Viridiplantae</taxon>
        <taxon>Streptophyta</taxon>
        <taxon>Embryophyta</taxon>
        <taxon>Tracheophyta</taxon>
        <taxon>Spermatophyta</taxon>
        <taxon>Magnoliopsida</taxon>
        <taxon>eudicotyledons</taxon>
        <taxon>Gunneridae</taxon>
        <taxon>Pentapetalae</taxon>
        <taxon>rosids</taxon>
        <taxon>fabids</taxon>
        <taxon>Fabales</taxon>
        <taxon>Fabaceae</taxon>
        <taxon>Papilionoideae</taxon>
        <taxon>50 kb inversion clade</taxon>
        <taxon>NPAAA clade</taxon>
        <taxon>Hologalegina</taxon>
        <taxon>IRL clade</taxon>
        <taxon>Trifolieae</taxon>
        <taxon>Trifolium</taxon>
    </lineage>
</organism>
<dbReference type="GO" id="GO:0016301">
    <property type="term" value="F:kinase activity"/>
    <property type="evidence" value="ECO:0007669"/>
    <property type="project" value="UniProtKB-KW"/>
</dbReference>
<evidence type="ECO:0000313" key="3">
    <source>
        <dbReference type="Proteomes" id="UP000265520"/>
    </source>
</evidence>
<keyword evidence="2" id="KW-0418">Kinase</keyword>
<reference evidence="2 3" key="1">
    <citation type="journal article" date="2018" name="Front. Plant Sci.">
        <title>Red Clover (Trifolium pratense) and Zigzag Clover (T. medium) - A Picture of Genomic Similarities and Differences.</title>
        <authorList>
            <person name="Dluhosova J."/>
            <person name="Istvanek J."/>
            <person name="Nedelnik J."/>
            <person name="Repkova J."/>
        </authorList>
    </citation>
    <scope>NUCLEOTIDE SEQUENCE [LARGE SCALE GENOMIC DNA]</scope>
    <source>
        <strain evidence="3">cv. 10/8</strain>
        <tissue evidence="2">Leaf</tissue>
    </source>
</reference>
<keyword evidence="3" id="KW-1185">Reference proteome</keyword>
<evidence type="ECO:0000256" key="1">
    <source>
        <dbReference type="SAM" id="MobiDB-lite"/>
    </source>
</evidence>
<proteinExistence type="predicted"/>
<protein>
    <submittedName>
        <fullName evidence="2">Wall-associated receptor kinase-like protein</fullName>
    </submittedName>
</protein>
<comment type="caution">
    <text evidence="2">The sequence shown here is derived from an EMBL/GenBank/DDBJ whole genome shotgun (WGS) entry which is preliminary data.</text>
</comment>
<dbReference type="Proteomes" id="UP000265520">
    <property type="component" value="Unassembled WGS sequence"/>
</dbReference>
<dbReference type="AlphaFoldDB" id="A0A392V9Z7"/>
<keyword evidence="2" id="KW-0808">Transferase</keyword>
<feature type="non-terminal residue" evidence="2">
    <location>
        <position position="1"/>
    </location>
</feature>
<dbReference type="EMBL" id="LXQA011082425">
    <property type="protein sequence ID" value="MCI84079.1"/>
    <property type="molecule type" value="Genomic_DNA"/>
</dbReference>
<sequence length="66" mass="7229">LKKIDGGNFEFDHLEKVDDSVGSLQSKEVHLPIVGTSMDKRQESSSSPKPLTEKWESKSNTPNASG</sequence>
<accession>A0A392V9Z7</accession>
<evidence type="ECO:0000313" key="2">
    <source>
        <dbReference type="EMBL" id="MCI84079.1"/>
    </source>
</evidence>
<name>A0A392V9Z7_9FABA</name>
<feature type="region of interest" description="Disordered" evidence="1">
    <location>
        <begin position="20"/>
        <end position="66"/>
    </location>
</feature>
<keyword evidence="2" id="KW-0675">Receptor</keyword>